<protein>
    <recommendedName>
        <fullName evidence="4">Protein MMS22-like</fullName>
    </recommendedName>
    <alternativeName>
        <fullName evidence="10">Methyl methanesulfonate-sensitivity protein 22-like</fullName>
    </alternativeName>
</protein>
<feature type="transmembrane region" description="Helical" evidence="12">
    <location>
        <begin position="709"/>
        <end position="732"/>
    </location>
</feature>
<comment type="caution">
    <text evidence="15">The sequence shown here is derived from an EMBL/GenBank/DDBJ whole genome shotgun (WGS) entry which is preliminary data.</text>
</comment>
<proteinExistence type="inferred from homology"/>
<evidence type="ECO:0000256" key="9">
    <source>
        <dbReference type="ARBA" id="ARBA00023242"/>
    </source>
</evidence>
<dbReference type="EMBL" id="JARQWQ010000007">
    <property type="protein sequence ID" value="KAK2570840.1"/>
    <property type="molecule type" value="Genomic_DNA"/>
</dbReference>
<dbReference type="InterPro" id="IPR042320">
    <property type="entry name" value="MMS22-like"/>
</dbReference>
<name>A0AAD9R0L0_ACRCE</name>
<dbReference type="GO" id="GO:0000724">
    <property type="term" value="P:double-strand break repair via homologous recombination"/>
    <property type="evidence" value="ECO:0007669"/>
    <property type="project" value="InterPro"/>
</dbReference>
<evidence type="ECO:0000259" key="13">
    <source>
        <dbReference type="Pfam" id="PF14910"/>
    </source>
</evidence>
<keyword evidence="6" id="KW-0227">DNA damage</keyword>
<feature type="region of interest" description="Disordered" evidence="11">
    <location>
        <begin position="77"/>
        <end position="96"/>
    </location>
</feature>
<evidence type="ECO:0000256" key="3">
    <source>
        <dbReference type="ARBA" id="ARBA00006585"/>
    </source>
</evidence>
<keyword evidence="12" id="KW-0472">Membrane</keyword>
<dbReference type="InterPro" id="IPR029425">
    <property type="entry name" value="MMS22L_N"/>
</dbReference>
<dbReference type="GO" id="GO:0006325">
    <property type="term" value="P:chromatin organization"/>
    <property type="evidence" value="ECO:0007669"/>
    <property type="project" value="UniProtKB-KW"/>
</dbReference>
<dbReference type="Pfam" id="PF14911">
    <property type="entry name" value="MMS22L_C"/>
    <property type="match status" value="2"/>
</dbReference>
<evidence type="ECO:0000256" key="5">
    <source>
        <dbReference type="ARBA" id="ARBA00022454"/>
    </source>
</evidence>
<keyword evidence="12" id="KW-0812">Transmembrane</keyword>
<keyword evidence="9" id="KW-0539">Nucleus</keyword>
<evidence type="ECO:0000256" key="8">
    <source>
        <dbReference type="ARBA" id="ARBA00023204"/>
    </source>
</evidence>
<dbReference type="Proteomes" id="UP001249851">
    <property type="component" value="Unassembled WGS sequence"/>
</dbReference>
<evidence type="ECO:0000256" key="7">
    <source>
        <dbReference type="ARBA" id="ARBA00022853"/>
    </source>
</evidence>
<comment type="similarity">
    <text evidence="3">Belongs to the MMS22 family. MMS22L subfamily.</text>
</comment>
<keyword evidence="5" id="KW-0158">Chromosome</keyword>
<evidence type="ECO:0000256" key="12">
    <source>
        <dbReference type="SAM" id="Phobius"/>
    </source>
</evidence>
<feature type="domain" description="Protein MMS22-like N-terminal" evidence="13">
    <location>
        <begin position="15"/>
        <end position="92"/>
    </location>
</feature>
<feature type="domain" description="Protein MMS22-like N-terminal" evidence="13">
    <location>
        <begin position="104"/>
        <end position="417"/>
    </location>
</feature>
<dbReference type="InterPro" id="IPR029424">
    <property type="entry name" value="MMS22L_C"/>
</dbReference>
<organism evidence="15 16">
    <name type="scientific">Acropora cervicornis</name>
    <name type="common">Staghorn coral</name>
    <dbReference type="NCBI Taxonomy" id="6130"/>
    <lineage>
        <taxon>Eukaryota</taxon>
        <taxon>Metazoa</taxon>
        <taxon>Cnidaria</taxon>
        <taxon>Anthozoa</taxon>
        <taxon>Hexacorallia</taxon>
        <taxon>Scleractinia</taxon>
        <taxon>Astrocoeniina</taxon>
        <taxon>Acroporidae</taxon>
        <taxon>Acropora</taxon>
    </lineage>
</organism>
<dbReference type="Pfam" id="PF14910">
    <property type="entry name" value="MMS22L_N"/>
    <property type="match status" value="2"/>
</dbReference>
<reference evidence="15" key="2">
    <citation type="journal article" date="2023" name="Science">
        <title>Genomic signatures of disease resistance in endangered staghorn corals.</title>
        <authorList>
            <person name="Vollmer S.V."/>
            <person name="Selwyn J.D."/>
            <person name="Despard B.A."/>
            <person name="Roesel C.L."/>
        </authorList>
    </citation>
    <scope>NUCLEOTIDE SEQUENCE</scope>
    <source>
        <strain evidence="15">K2</strain>
    </source>
</reference>
<evidence type="ECO:0000256" key="10">
    <source>
        <dbReference type="ARBA" id="ARBA00033326"/>
    </source>
</evidence>
<sequence length="917" mass="103987">YGVTFFAEEGQCSELSPDRFVDECQSDLLRASPFSCGCVREIWIMFVHLMDHLSAKTSVESFWSAVSSIMSEILHPKETETNSQESSSQDCARSSPPGFTGCVPGNWVLAQDLLKSSLQGNKDSHEESHRRFSLRCCLSLSIHWSANSDLILWLWDYFHKRMNDSFHIPGQSLNSFVVVSPSALQWMDQCYRRLNDLHQGSVVPDHENSFTLFLRLVSVHLTKLLHRGSLQAWKQIKGRFYSKFHRRRMEELNSTGLHQFISLFLTLSCVADLEDVANKMCSFLDLLDFSKMQQEKKTCMWKGLFALVLIYKEKNVDFGYLAERLSQNFAAVSRDYTESSTGDKNHHKHNWQLITLYLDSAQDVFEHKNKQDLSENKLLADGFQCLFRSCHDNEQRVLLTFVQTSLTSLMQNTRRKKEAADPASGMWKYIFSHVRGLVNDPQCIQYLSIPLADTLATFTLAALERYPGEVTGAPGLSFAKLFQELGIPDDISASFCCRFLCHILPSSEAMPAIEAEHLEGSVIHVWFRCLLQLPPSHDGPGFGTGESSETSLQLFIVGLGRQFSLLTAFDESIQFREKVQKYLGDVMKLAYHVAGLLAKHCYKIIYSKTQPRCLFPRLLDQFALPLPNSKRPVAPLVMQCIKSHLHQFLQGLACLDFKRDEFIRRKVKQVFTTYFRLFSQMFQSASQVSTVSTKNPFMVPVFPARLQRAGLFIAKFSIFVVILISVKLYFILFSYPNFLSLDYSSEFRQFTMEIIRESFLHLPQPPANLTATLFFLEQLFRKTLSPSETARNAPVFLTAITGCLLACNQFTPGNEPADIRRQASSILQFMLGACKTEINSSAVFKTFETLATFDPDLLSGLIAAAKQAVIQLEQKRGVGTDTQLRSSFKSFLSKLGHSGEVAMKSLDDEDSSSAMQL</sequence>
<evidence type="ECO:0000256" key="2">
    <source>
        <dbReference type="ARBA" id="ARBA00004286"/>
    </source>
</evidence>
<feature type="non-terminal residue" evidence="15">
    <location>
        <position position="1"/>
    </location>
</feature>
<evidence type="ECO:0000313" key="16">
    <source>
        <dbReference type="Proteomes" id="UP001249851"/>
    </source>
</evidence>
<gene>
    <name evidence="15" type="ORF">P5673_004542</name>
</gene>
<reference evidence="15" key="1">
    <citation type="journal article" date="2023" name="G3 (Bethesda)">
        <title>Whole genome assembly and annotation of the endangered Caribbean coral Acropora cervicornis.</title>
        <authorList>
            <person name="Selwyn J.D."/>
            <person name="Vollmer S.V."/>
        </authorList>
    </citation>
    <scope>NUCLEOTIDE SEQUENCE</scope>
    <source>
        <strain evidence="15">K2</strain>
    </source>
</reference>
<accession>A0AAD9R0L0</accession>
<evidence type="ECO:0000256" key="6">
    <source>
        <dbReference type="ARBA" id="ARBA00022763"/>
    </source>
</evidence>
<keyword evidence="8" id="KW-0234">DNA repair</keyword>
<comment type="subcellular location">
    <subcellularLocation>
        <location evidence="2">Chromosome</location>
    </subcellularLocation>
    <subcellularLocation>
        <location evidence="1">Nucleus</location>
    </subcellularLocation>
</comment>
<keyword evidence="12" id="KW-1133">Transmembrane helix</keyword>
<feature type="domain" description="MMS22-like C-terminal" evidence="14">
    <location>
        <begin position="837"/>
        <end position="895"/>
    </location>
</feature>
<feature type="domain" description="MMS22-like C-terminal" evidence="14">
    <location>
        <begin position="549"/>
        <end position="836"/>
    </location>
</feature>
<evidence type="ECO:0000259" key="14">
    <source>
        <dbReference type="Pfam" id="PF14911"/>
    </source>
</evidence>
<dbReference type="GO" id="GO:0043596">
    <property type="term" value="C:nuclear replication fork"/>
    <property type="evidence" value="ECO:0007669"/>
    <property type="project" value="TreeGrafter"/>
</dbReference>
<dbReference type="AlphaFoldDB" id="A0AAD9R0L0"/>
<dbReference type="PANTHER" id="PTHR28547:SF1">
    <property type="entry name" value="PROTEIN MMS22-LIKE"/>
    <property type="match status" value="1"/>
</dbReference>
<evidence type="ECO:0000256" key="11">
    <source>
        <dbReference type="SAM" id="MobiDB-lite"/>
    </source>
</evidence>
<evidence type="ECO:0000256" key="4">
    <source>
        <dbReference type="ARBA" id="ARBA00021061"/>
    </source>
</evidence>
<dbReference type="GO" id="GO:0031297">
    <property type="term" value="P:replication fork processing"/>
    <property type="evidence" value="ECO:0007669"/>
    <property type="project" value="InterPro"/>
</dbReference>
<evidence type="ECO:0000313" key="15">
    <source>
        <dbReference type="EMBL" id="KAK2570840.1"/>
    </source>
</evidence>
<keyword evidence="7" id="KW-0156">Chromatin regulator</keyword>
<keyword evidence="16" id="KW-1185">Reference proteome</keyword>
<evidence type="ECO:0000256" key="1">
    <source>
        <dbReference type="ARBA" id="ARBA00004123"/>
    </source>
</evidence>
<dbReference type="PANTHER" id="PTHR28547">
    <property type="entry name" value="PROTEIN MMS22-LIKE"/>
    <property type="match status" value="1"/>
</dbReference>